<dbReference type="CDD" id="cd19520">
    <property type="entry name" value="RecA-like_ATAD1"/>
    <property type="match status" value="1"/>
</dbReference>
<dbReference type="OMA" id="CRNAAMR"/>
<evidence type="ECO:0000256" key="3">
    <source>
        <dbReference type="ARBA" id="ARBA00022787"/>
    </source>
</evidence>
<accession>A0A913XJY9</accession>
<evidence type="ECO:0000259" key="8">
    <source>
        <dbReference type="SMART" id="SM00382"/>
    </source>
</evidence>
<dbReference type="InterPro" id="IPR027417">
    <property type="entry name" value="P-loop_NTPase"/>
</dbReference>
<dbReference type="Proteomes" id="UP000887567">
    <property type="component" value="Unplaced"/>
</dbReference>
<comment type="similarity">
    <text evidence="6">Belongs to the AAA ATPase family.</text>
</comment>
<keyword evidence="5" id="KW-0496">Mitochondrion</keyword>
<name>A0A913XJY9_EXADI</name>
<keyword evidence="7" id="KW-1133">Transmembrane helix</keyword>
<dbReference type="AlphaFoldDB" id="A0A913XJY9"/>
<organism evidence="9 10">
    <name type="scientific">Exaiptasia diaphana</name>
    <name type="common">Tropical sea anemone</name>
    <name type="synonym">Aiptasia pulchella</name>
    <dbReference type="NCBI Taxonomy" id="2652724"/>
    <lineage>
        <taxon>Eukaryota</taxon>
        <taxon>Metazoa</taxon>
        <taxon>Cnidaria</taxon>
        <taxon>Anthozoa</taxon>
        <taxon>Hexacorallia</taxon>
        <taxon>Actiniaria</taxon>
        <taxon>Aiptasiidae</taxon>
        <taxon>Exaiptasia</taxon>
    </lineage>
</organism>
<dbReference type="KEGG" id="epa:110243729"/>
<keyword evidence="7" id="KW-0812">Transmembrane</keyword>
<dbReference type="GO" id="GO:0140570">
    <property type="term" value="P:extraction of mislocalized protein from mitochondrial outer membrane"/>
    <property type="evidence" value="ECO:0007669"/>
    <property type="project" value="TreeGrafter"/>
</dbReference>
<feature type="transmembrane region" description="Helical" evidence="7">
    <location>
        <begin position="6"/>
        <end position="30"/>
    </location>
</feature>
<evidence type="ECO:0000256" key="7">
    <source>
        <dbReference type="SAM" id="Phobius"/>
    </source>
</evidence>
<evidence type="ECO:0000256" key="5">
    <source>
        <dbReference type="ARBA" id="ARBA00023128"/>
    </source>
</evidence>
<dbReference type="SUPFAM" id="SSF52540">
    <property type="entry name" value="P-loop containing nucleoside triphosphate hydrolases"/>
    <property type="match status" value="1"/>
</dbReference>
<dbReference type="Pfam" id="PF17862">
    <property type="entry name" value="AAA_lid_3"/>
    <property type="match status" value="1"/>
</dbReference>
<protein>
    <recommendedName>
        <fullName evidence="8">AAA+ ATPase domain-containing protein</fullName>
    </recommendedName>
</protein>
<dbReference type="PANTHER" id="PTHR45644">
    <property type="entry name" value="AAA ATPASE, PUTATIVE (AFU_ORTHOLOGUE AFUA_2G12920)-RELATED-RELATED"/>
    <property type="match status" value="1"/>
</dbReference>
<dbReference type="PANTHER" id="PTHR45644:SF3">
    <property type="entry name" value="FI08533P-RELATED"/>
    <property type="match status" value="1"/>
</dbReference>
<dbReference type="Pfam" id="PF00004">
    <property type="entry name" value="AAA"/>
    <property type="match status" value="1"/>
</dbReference>
<keyword evidence="2 6" id="KW-0547">Nucleotide-binding</keyword>
<dbReference type="FunFam" id="3.40.50.300:FF:000538">
    <property type="entry name" value="ATPase family AAA domain-containing protein 1"/>
    <property type="match status" value="1"/>
</dbReference>
<dbReference type="EnsemblMetazoa" id="XM_021049855.2">
    <property type="protein sequence ID" value="XP_020905514.1"/>
    <property type="gene ID" value="LOC110243729"/>
</dbReference>
<keyword evidence="4 6" id="KW-0067">ATP-binding</keyword>
<proteinExistence type="inferred from homology"/>
<dbReference type="InterPro" id="IPR003960">
    <property type="entry name" value="ATPase_AAA_CS"/>
</dbReference>
<dbReference type="GO" id="GO:0016887">
    <property type="term" value="F:ATP hydrolysis activity"/>
    <property type="evidence" value="ECO:0007669"/>
    <property type="project" value="InterPro"/>
</dbReference>
<feature type="domain" description="AAA+ ATPase" evidence="8">
    <location>
        <begin position="117"/>
        <end position="255"/>
    </location>
</feature>
<dbReference type="GO" id="GO:0005524">
    <property type="term" value="F:ATP binding"/>
    <property type="evidence" value="ECO:0007669"/>
    <property type="project" value="UniProtKB-KW"/>
</dbReference>
<dbReference type="Gene3D" id="3.40.50.300">
    <property type="entry name" value="P-loop containing nucleotide triphosphate hydrolases"/>
    <property type="match status" value="1"/>
</dbReference>
<dbReference type="GeneID" id="110243729"/>
<dbReference type="SMART" id="SM00382">
    <property type="entry name" value="AAA"/>
    <property type="match status" value="1"/>
</dbReference>
<dbReference type="OrthoDB" id="10254455at2759"/>
<reference evidence="9" key="1">
    <citation type="submission" date="2022-11" db="UniProtKB">
        <authorList>
            <consortium name="EnsemblMetazoa"/>
        </authorList>
    </citation>
    <scope>IDENTIFICATION</scope>
</reference>
<dbReference type="InterPro" id="IPR003959">
    <property type="entry name" value="ATPase_AAA_core"/>
</dbReference>
<sequence length="353" mass="39166">MPDNRARYFSAALQVLLLGTFTYYGVKWLMDALDPTKKSRLAAQKQAEQLLKKIGVEGVQLSEYELAIAADLVDPLSMPVEWTQIGGLRETIEEVKETVILPFKQRDIFEGSALLSPPKGVLLYGPPGCGKTMIAKATAKEAGCRFLNLQVSSLTDKWYGESQKLAAAVFSLAVKLQPCIVFIDEIDSFLRARDKNDHEATAMMKAQFMSLWDGLLTDRNCQVIVMGATNRPQDVDKAIMRRMPASFHVGLPDEKQREEILRIILGEENVDNEVFLNLYELACITNGFSGSDLREVCRTAAMSCVRDYLREHSNESNSSLGSDIGSYAALRPITMSDLSNAALRYSTSVAMKS</sequence>
<evidence type="ECO:0000256" key="4">
    <source>
        <dbReference type="ARBA" id="ARBA00022840"/>
    </source>
</evidence>
<comment type="subcellular location">
    <subcellularLocation>
        <location evidence="1">Mitochondrion outer membrane</location>
        <topology evidence="1">Single-pass membrane protein</topology>
    </subcellularLocation>
</comment>
<dbReference type="InterPro" id="IPR051701">
    <property type="entry name" value="Mito_OM_Translocase_MSP1"/>
</dbReference>
<keyword evidence="7" id="KW-0472">Membrane</keyword>
<evidence type="ECO:0000256" key="6">
    <source>
        <dbReference type="RuleBase" id="RU003651"/>
    </source>
</evidence>
<keyword evidence="10" id="KW-1185">Reference proteome</keyword>
<dbReference type="RefSeq" id="XP_020905514.1">
    <property type="nucleotide sequence ID" value="XM_021049855.2"/>
</dbReference>
<evidence type="ECO:0000256" key="1">
    <source>
        <dbReference type="ARBA" id="ARBA00004572"/>
    </source>
</evidence>
<dbReference type="Gene3D" id="1.10.8.60">
    <property type="match status" value="1"/>
</dbReference>
<keyword evidence="3" id="KW-1000">Mitochondrion outer membrane</keyword>
<dbReference type="InterPro" id="IPR041569">
    <property type="entry name" value="AAA_lid_3"/>
</dbReference>
<dbReference type="GO" id="GO:0005741">
    <property type="term" value="C:mitochondrial outer membrane"/>
    <property type="evidence" value="ECO:0007669"/>
    <property type="project" value="UniProtKB-SubCell"/>
</dbReference>
<evidence type="ECO:0000256" key="2">
    <source>
        <dbReference type="ARBA" id="ARBA00022741"/>
    </source>
</evidence>
<dbReference type="InterPro" id="IPR003593">
    <property type="entry name" value="AAA+_ATPase"/>
</dbReference>
<dbReference type="PROSITE" id="PS00674">
    <property type="entry name" value="AAA"/>
    <property type="match status" value="1"/>
</dbReference>
<evidence type="ECO:0000313" key="10">
    <source>
        <dbReference type="Proteomes" id="UP000887567"/>
    </source>
</evidence>
<evidence type="ECO:0000313" key="9">
    <source>
        <dbReference type="EnsemblMetazoa" id="XP_020905514.1"/>
    </source>
</evidence>